<reference evidence="2 3" key="1">
    <citation type="submission" date="2021-01" db="EMBL/GenBank/DDBJ databases">
        <title>Actinoplanes sp. nov. LDG1-01 isolated from lichen.</title>
        <authorList>
            <person name="Saeng-In P."/>
            <person name="Phongsopitanun W."/>
            <person name="Kanchanasin P."/>
            <person name="Yuki M."/>
            <person name="Kudo T."/>
            <person name="Ohkuma M."/>
            <person name="Tanasupawat S."/>
        </authorList>
    </citation>
    <scope>NUCLEOTIDE SEQUENCE [LARGE SCALE GENOMIC DNA]</scope>
    <source>
        <strain evidence="2 3">LDG1-01</strain>
    </source>
</reference>
<organism evidence="2 3">
    <name type="scientific">Paractinoplanes lichenicola</name>
    <dbReference type="NCBI Taxonomy" id="2802976"/>
    <lineage>
        <taxon>Bacteria</taxon>
        <taxon>Bacillati</taxon>
        <taxon>Actinomycetota</taxon>
        <taxon>Actinomycetes</taxon>
        <taxon>Micromonosporales</taxon>
        <taxon>Micromonosporaceae</taxon>
        <taxon>Paractinoplanes</taxon>
    </lineage>
</organism>
<proteinExistence type="predicted"/>
<evidence type="ECO:0000256" key="1">
    <source>
        <dbReference type="SAM" id="MobiDB-lite"/>
    </source>
</evidence>
<sequence length="202" mass="21707">MGIDRKTGYAWRSGRTPLDVRRSRERAEAVRQLRVISARYLNERIVTADRLREGATQTAIAAELGRPRCTISREIGRNARPDTGRPGNGPSSAGPVPRPARSPPPGVTSSAGDQAGMAAAPSGSAVGCAMTSLSEASFPCRTKRSIRPSTYKAGENYAVRWPAPPGEKEAGYADVKAVRVVVHRRRPPWPECGQRPLIGPEA</sequence>
<protein>
    <submittedName>
        <fullName evidence="2">Helix-turn-helix domain-containing protein</fullName>
    </submittedName>
</protein>
<dbReference type="EMBL" id="JAENHO010000005">
    <property type="protein sequence ID" value="MBL7256436.1"/>
    <property type="molecule type" value="Genomic_DNA"/>
</dbReference>
<gene>
    <name evidence="2" type="ORF">JKJ07_19255</name>
</gene>
<name>A0ABS1VNX0_9ACTN</name>
<feature type="region of interest" description="Disordered" evidence="1">
    <location>
        <begin position="71"/>
        <end position="126"/>
    </location>
</feature>
<comment type="caution">
    <text evidence="2">The sequence shown here is derived from an EMBL/GenBank/DDBJ whole genome shotgun (WGS) entry which is preliminary data.</text>
</comment>
<feature type="region of interest" description="Disordered" evidence="1">
    <location>
        <begin position="1"/>
        <end position="26"/>
    </location>
</feature>
<dbReference type="Proteomes" id="UP000598996">
    <property type="component" value="Unassembled WGS sequence"/>
</dbReference>
<feature type="compositionally biased region" description="Basic and acidic residues" evidence="1">
    <location>
        <begin position="74"/>
        <end position="83"/>
    </location>
</feature>
<feature type="compositionally biased region" description="Pro residues" evidence="1">
    <location>
        <begin position="96"/>
        <end position="106"/>
    </location>
</feature>
<evidence type="ECO:0000313" key="3">
    <source>
        <dbReference type="Proteomes" id="UP000598996"/>
    </source>
</evidence>
<keyword evidence="3" id="KW-1185">Reference proteome</keyword>
<accession>A0ABS1VNX0</accession>
<evidence type="ECO:0000313" key="2">
    <source>
        <dbReference type="EMBL" id="MBL7256436.1"/>
    </source>
</evidence>